<organism evidence="7 8">
    <name type="scientific">Chromatium okenii</name>
    <dbReference type="NCBI Taxonomy" id="61644"/>
    <lineage>
        <taxon>Bacteria</taxon>
        <taxon>Pseudomonadati</taxon>
        <taxon>Pseudomonadota</taxon>
        <taxon>Gammaproteobacteria</taxon>
        <taxon>Chromatiales</taxon>
        <taxon>Chromatiaceae</taxon>
        <taxon>Chromatium</taxon>
    </lineage>
</organism>
<protein>
    <submittedName>
        <fullName evidence="7">Resolvase</fullName>
    </submittedName>
</protein>
<dbReference type="GO" id="GO:0000150">
    <property type="term" value="F:DNA strand exchange activity"/>
    <property type="evidence" value="ECO:0007669"/>
    <property type="project" value="InterPro"/>
</dbReference>
<dbReference type="Gene3D" id="3.40.50.1390">
    <property type="entry name" value="Resolvase, N-terminal catalytic domain"/>
    <property type="match status" value="1"/>
</dbReference>
<evidence type="ECO:0000256" key="1">
    <source>
        <dbReference type="ARBA" id="ARBA00022908"/>
    </source>
</evidence>
<dbReference type="SUPFAM" id="SSF53041">
    <property type="entry name" value="Resolvase-like"/>
    <property type="match status" value="1"/>
</dbReference>
<proteinExistence type="predicted"/>
<dbReference type="InterPro" id="IPR006119">
    <property type="entry name" value="Resolv_N"/>
</dbReference>
<dbReference type="Proteomes" id="UP000239936">
    <property type="component" value="Unassembled WGS sequence"/>
</dbReference>
<evidence type="ECO:0000256" key="3">
    <source>
        <dbReference type="ARBA" id="ARBA00023172"/>
    </source>
</evidence>
<dbReference type="Pfam" id="PF00239">
    <property type="entry name" value="Resolvase"/>
    <property type="match status" value="1"/>
</dbReference>
<feature type="active site" description="O-(5'-phospho-DNA)-serine intermediate" evidence="4 5">
    <location>
        <position position="22"/>
    </location>
</feature>
<dbReference type="EMBL" id="PPGH01000025">
    <property type="protein sequence ID" value="PQJ96908.1"/>
    <property type="molecule type" value="Genomic_DNA"/>
</dbReference>
<evidence type="ECO:0000313" key="7">
    <source>
        <dbReference type="EMBL" id="PQJ96908.1"/>
    </source>
</evidence>
<reference evidence="7 8" key="1">
    <citation type="submission" date="2018-01" db="EMBL/GenBank/DDBJ databases">
        <title>The complete genome sequence of Chromatium okenii LaCa, a purple sulfur bacterium with a turbulent life.</title>
        <authorList>
            <person name="Luedin S.M."/>
            <person name="Liechti N."/>
            <person name="Storelli N."/>
            <person name="Danza F."/>
            <person name="Wittwer M."/>
            <person name="Pothier J.F."/>
            <person name="Tonolla M.A."/>
        </authorList>
    </citation>
    <scope>NUCLEOTIDE SEQUENCE [LARGE SCALE GENOMIC DNA]</scope>
    <source>
        <strain evidence="7 8">LaCa</strain>
    </source>
</reference>
<dbReference type="PANTHER" id="PTHR30461">
    <property type="entry name" value="DNA-INVERTASE FROM LAMBDOID PROPHAGE"/>
    <property type="match status" value="1"/>
</dbReference>
<dbReference type="GO" id="GO:0003677">
    <property type="term" value="F:DNA binding"/>
    <property type="evidence" value="ECO:0007669"/>
    <property type="project" value="UniProtKB-KW"/>
</dbReference>
<dbReference type="InterPro" id="IPR006118">
    <property type="entry name" value="Recombinase_CS"/>
</dbReference>
<comment type="caution">
    <text evidence="7">The sequence shown here is derived from an EMBL/GenBank/DDBJ whole genome shotgun (WGS) entry which is preliminary data.</text>
</comment>
<sequence>MSYNKQDRIKTMATAIGYIRVSTSGQAIDGVSLDAQKAKIAAWAELNGYELGEIFEDAGISGTKQDRPGLAAALAAAKKGDAVIAYSISRFARSTKHLIEISESLAKREIDMVSISERIDTTSAAGKMVFRMMAVMAEFERDQVSERTKTALQHKNRKVKKPADKCPLVTMQRLMTKALKC</sequence>
<dbReference type="GO" id="GO:0015074">
    <property type="term" value="P:DNA integration"/>
    <property type="evidence" value="ECO:0007669"/>
    <property type="project" value="UniProtKB-KW"/>
</dbReference>
<keyword evidence="2" id="KW-0238">DNA-binding</keyword>
<dbReference type="PROSITE" id="PS00397">
    <property type="entry name" value="RECOMBINASES_1"/>
    <property type="match status" value="1"/>
</dbReference>
<feature type="domain" description="Resolvase/invertase-type recombinase catalytic" evidence="6">
    <location>
        <begin position="14"/>
        <end position="159"/>
    </location>
</feature>
<dbReference type="PANTHER" id="PTHR30461:SF2">
    <property type="entry name" value="SERINE RECOMBINASE PINE-RELATED"/>
    <property type="match status" value="1"/>
</dbReference>
<keyword evidence="8" id="KW-1185">Reference proteome</keyword>
<dbReference type="InterPro" id="IPR036162">
    <property type="entry name" value="Resolvase-like_N_sf"/>
</dbReference>
<evidence type="ECO:0000313" key="8">
    <source>
        <dbReference type="Proteomes" id="UP000239936"/>
    </source>
</evidence>
<dbReference type="PROSITE" id="PS51736">
    <property type="entry name" value="RECOMBINASES_3"/>
    <property type="match status" value="1"/>
</dbReference>
<dbReference type="AlphaFoldDB" id="A0A2S7XTT9"/>
<evidence type="ECO:0000259" key="6">
    <source>
        <dbReference type="PROSITE" id="PS51736"/>
    </source>
</evidence>
<gene>
    <name evidence="7" type="ORF">CXB77_05165</name>
</gene>
<accession>A0A2S7XTT9</accession>
<evidence type="ECO:0000256" key="2">
    <source>
        <dbReference type="ARBA" id="ARBA00023125"/>
    </source>
</evidence>
<evidence type="ECO:0000256" key="4">
    <source>
        <dbReference type="PIRSR" id="PIRSR606118-50"/>
    </source>
</evidence>
<dbReference type="SMART" id="SM00857">
    <property type="entry name" value="Resolvase"/>
    <property type="match status" value="1"/>
</dbReference>
<keyword evidence="3" id="KW-0233">DNA recombination</keyword>
<evidence type="ECO:0000256" key="5">
    <source>
        <dbReference type="PROSITE-ProRule" id="PRU10137"/>
    </source>
</evidence>
<keyword evidence="1" id="KW-0229">DNA integration</keyword>
<name>A0A2S7XTT9_9GAMM</name>
<dbReference type="CDD" id="cd03768">
    <property type="entry name" value="SR_ResInv"/>
    <property type="match status" value="1"/>
</dbReference>
<dbReference type="InterPro" id="IPR050639">
    <property type="entry name" value="SSR_resolvase"/>
</dbReference>